<evidence type="ECO:0000313" key="2">
    <source>
        <dbReference type="Proteomes" id="UP000485058"/>
    </source>
</evidence>
<name>A0A699YF05_HAELA</name>
<reference evidence="1 2" key="1">
    <citation type="submission" date="2020-02" db="EMBL/GenBank/DDBJ databases">
        <title>Draft genome sequence of Haematococcus lacustris strain NIES-144.</title>
        <authorList>
            <person name="Morimoto D."/>
            <person name="Nakagawa S."/>
            <person name="Yoshida T."/>
            <person name="Sawayama S."/>
        </authorList>
    </citation>
    <scope>NUCLEOTIDE SEQUENCE [LARGE SCALE GENOMIC DNA]</scope>
    <source>
        <strain evidence="1 2">NIES-144</strain>
    </source>
</reference>
<dbReference type="PANTHER" id="PTHR46694:SF1">
    <property type="entry name" value="AT-RICH INTERACTIVE DOMAIN-CONTAINING PROTEIN 4"/>
    <property type="match status" value="1"/>
</dbReference>
<sequence length="585" mass="61753">MPKAHASMRDAYPSTPACTHHATQHVHMAPAVLNRSYLEYARTNTTCYAMLTINCTCVRNYSPASQAAVRSARAPTQSPVRCLEPHEADIATGRPNMAKPMRVLGVIFPRPADASSAIHFDACSSIQDLVGQAKDDIQVRLLQHPTFAEFKQTIAEFQPTLVCLCGSTSYDTNRAQGNLSPIVFRGLCPAPCLWDPFLGVATNVGDCIADGQQPADVLANAVAGVETVYLDALSHDQLSARLQAEGVQHSIVWPEGLPVPAIIAAQFSHTFFCCLLHMRTSMHEAFALANHGVQAHCTTQMDGQYVTPLLPALFSPLKAQLPDNNSIPNPVIPGIDPSIALAAAIPGWADIRLLAPRAELRLLLTGNSCLIDGQKLSYLGEALRALLVLEMRGLTLLSTLPCAKTPANLPVGCSALRCEVRTVSGAQVTAILGGQPSVLQNHALVEHALRMTLVADSLSLQFRLPPPSVPTPTARSSPVVAGDAPVVDAMVLTSVWAVQVLRSVSLSPAYKSLISLGVAAVGGTATAGVSAVDAQRLKIMVTGQGPSINMFIPIQAPGIMGALAGMEGMMSGAEAFLTTGVLPSC</sequence>
<dbReference type="InterPro" id="IPR042293">
    <property type="entry name" value="ARID4"/>
</dbReference>
<dbReference type="Proteomes" id="UP000485058">
    <property type="component" value="Unassembled WGS sequence"/>
</dbReference>
<evidence type="ECO:0000313" key="1">
    <source>
        <dbReference type="EMBL" id="GFH06408.1"/>
    </source>
</evidence>
<gene>
    <name evidence="1" type="ORF">HaLaN_01035</name>
</gene>
<dbReference type="EMBL" id="BLLF01000037">
    <property type="protein sequence ID" value="GFH06408.1"/>
    <property type="molecule type" value="Genomic_DNA"/>
</dbReference>
<dbReference type="PANTHER" id="PTHR46694">
    <property type="entry name" value="AT-RICH INTERACTIVE DOMAIN-CONTAINING PROTEIN 4"/>
    <property type="match status" value="1"/>
</dbReference>
<accession>A0A699YF05</accession>
<protein>
    <submittedName>
        <fullName evidence="1">Uncharacterized protein</fullName>
    </submittedName>
</protein>
<proteinExistence type="predicted"/>
<comment type="caution">
    <text evidence="1">The sequence shown here is derived from an EMBL/GenBank/DDBJ whole genome shotgun (WGS) entry which is preliminary data.</text>
</comment>
<dbReference type="AlphaFoldDB" id="A0A699YF05"/>
<keyword evidence="2" id="KW-1185">Reference proteome</keyword>
<organism evidence="1 2">
    <name type="scientific">Haematococcus lacustris</name>
    <name type="common">Green alga</name>
    <name type="synonym">Haematococcus pluvialis</name>
    <dbReference type="NCBI Taxonomy" id="44745"/>
    <lineage>
        <taxon>Eukaryota</taxon>
        <taxon>Viridiplantae</taxon>
        <taxon>Chlorophyta</taxon>
        <taxon>core chlorophytes</taxon>
        <taxon>Chlorophyceae</taxon>
        <taxon>CS clade</taxon>
        <taxon>Chlamydomonadales</taxon>
        <taxon>Haematococcaceae</taxon>
        <taxon>Haematococcus</taxon>
    </lineage>
</organism>